<sequence length="1944" mass="218302">MYVCIGARNMELYWRWGFYLTLLFVDCCTGFPVNLQDNGIGEHTQLLTSVAAILITVGTIIIFAGCLCCHRRKGFQEEKQKEFHNTPMVASTVTSSEQGHVNPIGNGEFTIFTPLHPPINNNVFMVNEQERRIGDAEHVDVGRWFDGAKIDFPREKLKYIRELGNGHFGKVVEGAAQDLDPDRTWTPVVVRILDIASSPRDRLSFLQNALFYLAPEHPNILALKGQCLRSAPLLLLQESCSAGDLKSRLRTVGSEDRILQWCFELTSALKHLHENNLIHPDLAARNCQLSSDLTLKLGDYSLSFSKYPEDYYRNGVPLIPVRWRSPESLVCTPTTIQPKPLTKEANVWSLGVVMWEVCENGSQPYGFLNDDDVISRVFGPESLRLDGPSKPQMYSDYIFRLIKMCWSNKESRPQVAQIEFMLSDLYQVHRNTHNLGANSDFDQRWESLKPNVTSNTDKHTVNIEMQTKSISKQLSPSLNNLHGSLDNLLCMQPLTKNAKDMNPEATLHFKLGSGTKQKTEELKESPIPNDSLTDSFNFKQASSGSDTEEENWRRKVERGAYSEKVRLKSRSVADLMVLTHVDYSESESETPMPSIDYKSNRGPRKSNLENVSLNFSSEGNLLSLEDTFEQELKKMQVERRDSLLFVPDNKSQNLSVLRELNSATEIKPPNQIYNVFNVSVDKYRPMPTGIHMNKTFSRQDSETKKIEDESDKHPPKHNLPDILASLDEDHGQANVDLLESNLIPAKSAERDYEEESQIPKDDPELNESKAEIKESQIVPDLCSENVENSVSINSCLSYSPEKMVSSEPKARKPDVFTDQFLPEIKPQFIKGPNMMEARNLSSPSPKETCNSLPQICLGVNEFLSAERKTALLETTAPSENCNSTNSEVPEICDVPPTSPPTDSCENKTGGKLDSELPNLPKVAFDVSDSQQESKPNLLTHALVFSSTPFGKKSSITFTEPPGVNLFDSQTNDSNELFTSAIKESGPNQEEKLNYSLETWDNFLGKSFDSNRETNENFFDSFTSEPQSMLFLEENIQIDTNNEEIKGRAMIDGTFLVEGNNTFTVDNATEQLENQTFTKKAADGTFSIEPKNDSSATLLDAAINGTFVLQDSPVDDGLKDEGNGEDLKTCGGWFLHPQLNNEQLAEEIESQASTSSYIRYGMDDEVVSALRNELLAKLPQAQSAPQENIKEEEEWNQAERNEIFLRYNAYNTMLSPIPEENSFELNDEEMGMLAQISPKYEDSDSDWSDELPPALSSHTNDSVFVKNAQTASQSSCCSNDTLFNFDDFASANEKEPEDIAEAYRLNDGKLEDVTDASEEKTMKLGETTESFSDSASNEQKNEEVAVKPSGGEYPIYLNAFLENERHHSADFPAFPTKVVAPLPSPEDKPWKSLPASLLTFKSIQSPSLSDEKNEDFCSKPDNEDNLYESLPSETYYSAETTLAKEEELDVYKFPFADEAISNIYENLDNNVPYVNVAYKSDSAAEESHDMLGVLTDIRFSGPIDSQLMSTSFSESNEAEEQDWESGSDTRSSSSGEFIWKEGEHEESLKALKAAPQDMLEDIQPMEEIVEESTERDISTSSSEEEGDNLEFVPSAWDKFATPSKSALRSPDKSLDRAEMKKSKGVWFKKQKYHCVYEYPREPESPVLQSQDLWKPQLDFVAFADWEFDPEICLPPPTAESDLNPSNFTFKPKINNSRRSLYYLTSPIDFQGDGSSAPRTPDYDCQVVPTNRQLDDTGCSQFFPGASSWMENITPDSGLEDCTPVSESSGFSDNFASFRPVASLRKLAEQAVNRSKNNKDVLGGLRHTRSKLKLDLPPSPSAFTSGKTFVVEPLQDMEIIREKPAFSTFGKSRFLVQHVDTPTDENLPQTKNVCFDVLPYKPINIIPVKSETVLYELLNDNFVDKKGHFNKGEASLLDSADEDSGIESSTLERKSKAIQRDNVKTE</sequence>
<evidence type="ECO:0000259" key="3">
    <source>
        <dbReference type="PROSITE" id="PS50011"/>
    </source>
</evidence>
<feature type="region of interest" description="Disordered" evidence="1">
    <location>
        <begin position="1309"/>
        <end position="1345"/>
    </location>
</feature>
<dbReference type="PROSITE" id="PS50011">
    <property type="entry name" value="PROTEIN_KINASE_DOM"/>
    <property type="match status" value="1"/>
</dbReference>
<accession>A0AAR5Q8I5</accession>
<keyword evidence="2" id="KW-0812">Transmembrane</keyword>
<dbReference type="Proteomes" id="UP000019118">
    <property type="component" value="Unassembled WGS sequence"/>
</dbReference>
<feature type="domain" description="Protein kinase" evidence="3">
    <location>
        <begin position="157"/>
        <end position="432"/>
    </location>
</feature>
<reference evidence="4" key="2">
    <citation type="submission" date="2024-08" db="UniProtKB">
        <authorList>
            <consortium name="EnsemblMetazoa"/>
        </authorList>
    </citation>
    <scope>IDENTIFICATION</scope>
</reference>
<feature type="compositionally biased region" description="Acidic residues" evidence="1">
    <location>
        <begin position="1515"/>
        <end position="1524"/>
    </location>
</feature>
<dbReference type="InterPro" id="IPR001245">
    <property type="entry name" value="Ser-Thr/Tyr_kinase_cat_dom"/>
</dbReference>
<dbReference type="Gene3D" id="3.30.200.20">
    <property type="entry name" value="Phosphorylase Kinase, domain 1"/>
    <property type="match status" value="1"/>
</dbReference>
<feature type="region of interest" description="Disordered" evidence="1">
    <location>
        <begin position="689"/>
        <end position="722"/>
    </location>
</feature>
<proteinExistence type="predicted"/>
<dbReference type="InterPro" id="IPR011009">
    <property type="entry name" value="Kinase-like_dom_sf"/>
</dbReference>
<evidence type="ECO:0000313" key="4">
    <source>
        <dbReference type="EnsemblMetazoa" id="XP_019769542.1"/>
    </source>
</evidence>
<dbReference type="GO" id="GO:0004672">
    <property type="term" value="F:protein kinase activity"/>
    <property type="evidence" value="ECO:0007669"/>
    <property type="project" value="InterPro"/>
</dbReference>
<feature type="compositionally biased region" description="Basic and acidic residues" evidence="1">
    <location>
        <begin position="757"/>
        <end position="767"/>
    </location>
</feature>
<feature type="compositionally biased region" description="Polar residues" evidence="1">
    <location>
        <begin position="1326"/>
        <end position="1337"/>
    </location>
</feature>
<dbReference type="Pfam" id="PF07714">
    <property type="entry name" value="PK_Tyr_Ser-Thr"/>
    <property type="match status" value="1"/>
</dbReference>
<protein>
    <recommendedName>
        <fullName evidence="3">Protein kinase domain-containing protein</fullName>
    </recommendedName>
</protein>
<evidence type="ECO:0000313" key="5">
    <source>
        <dbReference type="Proteomes" id="UP000019118"/>
    </source>
</evidence>
<name>A0AAR5Q8I5_DENPD</name>
<dbReference type="KEGG" id="dpa:109544010"/>
<feature type="compositionally biased region" description="Basic and acidic residues" evidence="1">
    <location>
        <begin position="697"/>
        <end position="713"/>
    </location>
</feature>
<dbReference type="PRINTS" id="PR00109">
    <property type="entry name" value="TYRKINASE"/>
</dbReference>
<dbReference type="InterPro" id="IPR000719">
    <property type="entry name" value="Prot_kinase_dom"/>
</dbReference>
<reference evidence="5" key="1">
    <citation type="journal article" date="2013" name="Genome Biol.">
        <title>Draft genome of the mountain pine beetle, Dendroctonus ponderosae Hopkins, a major forest pest.</title>
        <authorList>
            <person name="Keeling C.I."/>
            <person name="Yuen M.M."/>
            <person name="Liao N.Y."/>
            <person name="Docking T.R."/>
            <person name="Chan S.K."/>
            <person name="Taylor G.A."/>
            <person name="Palmquist D.L."/>
            <person name="Jackman S.D."/>
            <person name="Nguyen A."/>
            <person name="Li M."/>
            <person name="Henderson H."/>
            <person name="Janes J.K."/>
            <person name="Zhao Y."/>
            <person name="Pandoh P."/>
            <person name="Moore R."/>
            <person name="Sperling F.A."/>
            <person name="Huber D.P."/>
            <person name="Birol I."/>
            <person name="Jones S.J."/>
            <person name="Bohlmann J."/>
        </authorList>
    </citation>
    <scope>NUCLEOTIDE SEQUENCE</scope>
</reference>
<organism evidence="4 5">
    <name type="scientific">Dendroctonus ponderosae</name>
    <name type="common">Mountain pine beetle</name>
    <dbReference type="NCBI Taxonomy" id="77166"/>
    <lineage>
        <taxon>Eukaryota</taxon>
        <taxon>Metazoa</taxon>
        <taxon>Ecdysozoa</taxon>
        <taxon>Arthropoda</taxon>
        <taxon>Hexapoda</taxon>
        <taxon>Insecta</taxon>
        <taxon>Pterygota</taxon>
        <taxon>Neoptera</taxon>
        <taxon>Endopterygota</taxon>
        <taxon>Coleoptera</taxon>
        <taxon>Polyphaga</taxon>
        <taxon>Cucujiformia</taxon>
        <taxon>Curculionidae</taxon>
        <taxon>Scolytinae</taxon>
        <taxon>Dendroctonus</taxon>
    </lineage>
</organism>
<feature type="region of interest" description="Disordered" evidence="1">
    <location>
        <begin position="747"/>
        <end position="767"/>
    </location>
</feature>
<feature type="region of interest" description="Disordered" evidence="1">
    <location>
        <begin position="1508"/>
        <end position="1534"/>
    </location>
</feature>
<dbReference type="PANTHER" id="PTHR24417:SF7">
    <property type="entry name" value="CHROMATIN MODIFICATION-RELATED PROTEIN EAF1"/>
    <property type="match status" value="1"/>
</dbReference>
<feature type="region of interest" description="Disordered" evidence="1">
    <location>
        <begin position="1911"/>
        <end position="1944"/>
    </location>
</feature>
<dbReference type="GeneID" id="109544010"/>
<dbReference type="Gene3D" id="1.10.510.10">
    <property type="entry name" value="Transferase(Phosphotransferase) domain 1"/>
    <property type="match status" value="1"/>
</dbReference>
<feature type="compositionally biased region" description="Basic and acidic residues" evidence="1">
    <location>
        <begin position="1309"/>
        <end position="1322"/>
    </location>
</feature>
<feature type="transmembrane region" description="Helical" evidence="2">
    <location>
        <begin position="46"/>
        <end position="65"/>
    </location>
</feature>
<evidence type="ECO:0000256" key="2">
    <source>
        <dbReference type="SAM" id="Phobius"/>
    </source>
</evidence>
<feature type="region of interest" description="Disordered" evidence="1">
    <location>
        <begin position="513"/>
        <end position="551"/>
    </location>
</feature>
<keyword evidence="2" id="KW-1133">Transmembrane helix</keyword>
<dbReference type="PANTHER" id="PTHR24417">
    <property type="entry name" value="SERINE/THREONINE-PROTEIN KINASE LMTK1"/>
    <property type="match status" value="1"/>
</dbReference>
<dbReference type="GO" id="GO:0005524">
    <property type="term" value="F:ATP binding"/>
    <property type="evidence" value="ECO:0007669"/>
    <property type="project" value="InterPro"/>
</dbReference>
<keyword evidence="2" id="KW-0472">Membrane</keyword>
<evidence type="ECO:0000256" key="1">
    <source>
        <dbReference type="SAM" id="MobiDB-lite"/>
    </source>
</evidence>
<feature type="compositionally biased region" description="Polar residues" evidence="1">
    <location>
        <begin position="528"/>
        <end position="545"/>
    </location>
</feature>
<dbReference type="SUPFAM" id="SSF56112">
    <property type="entry name" value="Protein kinase-like (PK-like)"/>
    <property type="match status" value="1"/>
</dbReference>
<feature type="compositionally biased region" description="Basic and acidic residues" evidence="1">
    <location>
        <begin position="1928"/>
        <end position="1944"/>
    </location>
</feature>
<keyword evidence="5" id="KW-1185">Reference proteome</keyword>
<dbReference type="EnsemblMetazoa" id="XM_019913983.1">
    <property type="protein sequence ID" value="XP_019769542.1"/>
    <property type="gene ID" value="LOC109544010"/>
</dbReference>